<comment type="caution">
    <text evidence="4">The sequence shown here is derived from an EMBL/GenBank/DDBJ whole genome shotgun (WGS) entry which is preliminary data.</text>
</comment>
<feature type="domain" description="4-oxalocrotonate tautomerase-like" evidence="3">
    <location>
        <begin position="71"/>
        <end position="119"/>
    </location>
</feature>
<evidence type="ECO:0000259" key="3">
    <source>
        <dbReference type="Pfam" id="PF01361"/>
    </source>
</evidence>
<dbReference type="InterPro" id="IPR014347">
    <property type="entry name" value="Tautomerase/MIF_sf"/>
</dbReference>
<dbReference type="Pfam" id="PF01361">
    <property type="entry name" value="Tautomerase"/>
    <property type="match status" value="2"/>
</dbReference>
<sequence length="140" mass="14039">MPTIQVFLLDGAGDAAKQRLISALTSAVVSAVDAPVDSVRIILTETVAADFGVGGVPCKAGTQQAVMQAFLIAGRTVKQKRSLIAALTDAAVGSLDLDAALVRVIVTDVPNTDFGLAGQTAAALGRGVGRAAMHGGPVSD</sequence>
<evidence type="ECO:0000256" key="1">
    <source>
        <dbReference type="ARBA" id="ARBA00006723"/>
    </source>
</evidence>
<dbReference type="GO" id="GO:0016853">
    <property type="term" value="F:isomerase activity"/>
    <property type="evidence" value="ECO:0007669"/>
    <property type="project" value="UniProtKB-KW"/>
</dbReference>
<name>A0A845G9A4_9BURK</name>
<feature type="domain" description="4-oxalocrotonate tautomerase-like" evidence="3">
    <location>
        <begin position="2"/>
        <end position="59"/>
    </location>
</feature>
<keyword evidence="2" id="KW-0413">Isomerase</keyword>
<evidence type="ECO:0000313" key="5">
    <source>
        <dbReference type="Proteomes" id="UP000470302"/>
    </source>
</evidence>
<dbReference type="InterPro" id="IPR004370">
    <property type="entry name" value="4-OT-like_dom"/>
</dbReference>
<dbReference type="Proteomes" id="UP000470302">
    <property type="component" value="Unassembled WGS sequence"/>
</dbReference>
<gene>
    <name evidence="4" type="ORF">GTP91_19495</name>
</gene>
<dbReference type="EMBL" id="WWCW01000072">
    <property type="protein sequence ID" value="MYM89348.1"/>
    <property type="molecule type" value="Genomic_DNA"/>
</dbReference>
<dbReference type="PANTHER" id="PTHR35530:SF1">
    <property type="entry name" value="2-HYDROXYMUCONATE TAUTOMERASE"/>
    <property type="match status" value="1"/>
</dbReference>
<dbReference type="RefSeq" id="WP_161098292.1">
    <property type="nucleotide sequence ID" value="NZ_WWCW01000072.1"/>
</dbReference>
<accession>A0A845G9A4</accession>
<dbReference type="Gene3D" id="3.30.429.10">
    <property type="entry name" value="Macrophage Migration Inhibitory Factor"/>
    <property type="match status" value="2"/>
</dbReference>
<reference evidence="4 5" key="1">
    <citation type="submission" date="2020-01" db="EMBL/GenBank/DDBJ databases">
        <title>Novel species isolated from a subtropical stream in China.</title>
        <authorList>
            <person name="Lu H."/>
        </authorList>
    </citation>
    <scope>NUCLEOTIDE SEQUENCE [LARGE SCALE GENOMIC DNA]</scope>
    <source>
        <strain evidence="4 5">FT82W</strain>
    </source>
</reference>
<dbReference type="AlphaFoldDB" id="A0A845G9A4"/>
<dbReference type="PANTHER" id="PTHR35530">
    <property type="entry name" value="TAUTOMERASE-RELATED"/>
    <property type="match status" value="1"/>
</dbReference>
<comment type="similarity">
    <text evidence="1">Belongs to the 4-oxalocrotonate tautomerase family.</text>
</comment>
<dbReference type="SUPFAM" id="SSF55331">
    <property type="entry name" value="Tautomerase/MIF"/>
    <property type="match status" value="2"/>
</dbReference>
<organism evidence="4 5">
    <name type="scientific">Duganella vulcania</name>
    <dbReference type="NCBI Taxonomy" id="2692166"/>
    <lineage>
        <taxon>Bacteria</taxon>
        <taxon>Pseudomonadati</taxon>
        <taxon>Pseudomonadota</taxon>
        <taxon>Betaproteobacteria</taxon>
        <taxon>Burkholderiales</taxon>
        <taxon>Oxalobacteraceae</taxon>
        <taxon>Telluria group</taxon>
        <taxon>Duganella</taxon>
    </lineage>
</organism>
<evidence type="ECO:0000313" key="4">
    <source>
        <dbReference type="EMBL" id="MYM89348.1"/>
    </source>
</evidence>
<evidence type="ECO:0000256" key="2">
    <source>
        <dbReference type="ARBA" id="ARBA00023235"/>
    </source>
</evidence>
<protein>
    <submittedName>
        <fullName evidence="4">4-oxalocrotonate tautomerase</fullName>
    </submittedName>
</protein>
<proteinExistence type="inferred from homology"/>